<dbReference type="Pfam" id="PF00690">
    <property type="entry name" value="Cation_ATPase_N"/>
    <property type="match status" value="1"/>
</dbReference>
<dbReference type="EC" id="3.6.3.8" evidence="14"/>
<evidence type="ECO:0000256" key="8">
    <source>
        <dbReference type="ARBA" id="ARBA00022967"/>
    </source>
</evidence>
<dbReference type="GO" id="GO:0005886">
    <property type="term" value="C:plasma membrane"/>
    <property type="evidence" value="ECO:0007669"/>
    <property type="project" value="UniProtKB-SubCell"/>
</dbReference>
<feature type="compositionally biased region" description="Basic and acidic residues" evidence="11">
    <location>
        <begin position="1"/>
        <end position="19"/>
    </location>
</feature>
<dbReference type="InterPro" id="IPR008250">
    <property type="entry name" value="ATPase_P-typ_transduc_dom_A_sf"/>
</dbReference>
<dbReference type="Gene3D" id="3.40.1110.10">
    <property type="entry name" value="Calcium-transporting ATPase, cytoplasmic domain N"/>
    <property type="match status" value="1"/>
</dbReference>
<evidence type="ECO:0000256" key="6">
    <source>
        <dbReference type="ARBA" id="ARBA00022741"/>
    </source>
</evidence>
<dbReference type="KEGG" id="mtun:MTUNDRAET4_0305"/>
<protein>
    <submittedName>
        <fullName evidence="14">Calcium-transporting ATPase</fullName>
        <ecNumber evidence="14">3.6.3.8</ecNumber>
    </submittedName>
</protein>
<sequence>MMVESERDQACDDPARDHQPSSSPAPHKDAVGSNSIESTIAPHQRSVDQVLAALHTDWRSGLSETQARERLSQYGQNELTPEKPTPRWRKFAAQFKDVLVILLLIAALVSAASWLYERNSALPFEAMAIIAIVLVNAIMGYVQQARAEQAAAALQRMSTAHANVVRGGERARIPAAELVPGDIILIEEGDTVPADARLIESTSLQIAEAALTGESVPVAKDIDAISGEVALADRRNMIFNGSAATYGRGRAVVTATGMRSEMGRIAGMLMQAPAEPTPLQRELDHVGKLLGAGVVAIAVVMIATILFVEDVRGFRAVIDVLIFGVALAVAAVPEGLPAIVTAVLSLGVQRMAQKRAIIRRLAAVETLGSATVIASDKTGTLTKNEMTARVAVTAQGRADFAGTGYDPHGKLSCDGGPLGDVLQAEVSWALIAAGCANNAVLVDHGGRWTVQGDPTEGALLVAARKAGLEPEELNRRFERLGELPFSSQRKLMSTVHADAERAERLLVFTKGAADAVLARCSHERVGEKAIALTAKRRAEILAVNDELAGEALRVLGVAFRSLPEAASAHRPFDDAVEHDLVFLGLIGMIDPPRDEAREAVARAKGAGIRPIMITGDHPRTAAMIARELGICDDGRAVTGAEIELMPDDVLDRTVRDVSVYARVDPEHKLRIVKSLQREGMTVAMTGDGVNDAPALKTADIGVAMGVSGTEVTKQAADMVLADDNFATIVAAVEQGRAIFSNIRRFLRYLLSSNMGEVMTMFFGVLLTQTLGLRAVGDSGVVLPLAATQILWINLVTDGAPALALGVDPPDPGIMNQPPRPRGEGVITRRMWVGIFFVGAVMAVGTLLVLDLSLPGGLIEGTGTISHAQTMAFTTLVMFQLFNVFNARSDERSAFSGSAANPWVWGAVGLSLLLQAGVIYLPFLQEAFSTTGLSAGDWLLCAAVASSVLWLREASKLIGRLARARCG</sequence>
<dbReference type="InterPro" id="IPR001757">
    <property type="entry name" value="P_typ_ATPase"/>
</dbReference>
<dbReference type="GO" id="GO:0005524">
    <property type="term" value="F:ATP binding"/>
    <property type="evidence" value="ECO:0007669"/>
    <property type="project" value="UniProtKB-KW"/>
</dbReference>
<dbReference type="NCBIfam" id="TIGR01494">
    <property type="entry name" value="ATPase_P-type"/>
    <property type="match status" value="3"/>
</dbReference>
<evidence type="ECO:0000256" key="10">
    <source>
        <dbReference type="ARBA" id="ARBA00023136"/>
    </source>
</evidence>
<reference evidence="14 15" key="1">
    <citation type="submission" date="2019-03" db="EMBL/GenBank/DDBJ databases">
        <authorList>
            <person name="Kox A.R. M."/>
        </authorList>
    </citation>
    <scope>NUCLEOTIDE SEQUENCE [LARGE SCALE GENOMIC DNA]</scope>
    <source>
        <strain evidence="14">MTUNDRAET4 annotated genome</strain>
    </source>
</reference>
<dbReference type="SUPFAM" id="SSF81665">
    <property type="entry name" value="Calcium ATPase, transmembrane domain M"/>
    <property type="match status" value="1"/>
</dbReference>
<feature type="transmembrane region" description="Helical" evidence="12">
    <location>
        <begin position="98"/>
        <end position="116"/>
    </location>
</feature>
<feature type="transmembrane region" description="Helical" evidence="12">
    <location>
        <begin position="902"/>
        <end position="922"/>
    </location>
</feature>
<dbReference type="InterPro" id="IPR018303">
    <property type="entry name" value="ATPase_P-typ_P_site"/>
</dbReference>
<dbReference type="InterPro" id="IPR004014">
    <property type="entry name" value="ATPase_P-typ_cation-transptr_N"/>
</dbReference>
<dbReference type="SMART" id="SM00831">
    <property type="entry name" value="Cation_ATPase_N"/>
    <property type="match status" value="1"/>
</dbReference>
<dbReference type="GO" id="GO:0046872">
    <property type="term" value="F:metal ion binding"/>
    <property type="evidence" value="ECO:0007669"/>
    <property type="project" value="UniProtKB-KW"/>
</dbReference>
<dbReference type="InterPro" id="IPR050510">
    <property type="entry name" value="Cation_transp_ATPase_P-type"/>
</dbReference>
<keyword evidence="5" id="KW-0479">Metal-binding</keyword>
<dbReference type="EMBL" id="LR536450">
    <property type="protein sequence ID" value="VFU07198.1"/>
    <property type="molecule type" value="Genomic_DNA"/>
</dbReference>
<dbReference type="Pfam" id="PF13246">
    <property type="entry name" value="Cation_ATPase"/>
    <property type="match status" value="1"/>
</dbReference>
<evidence type="ECO:0000256" key="7">
    <source>
        <dbReference type="ARBA" id="ARBA00022840"/>
    </source>
</evidence>
<dbReference type="SUPFAM" id="SSF81653">
    <property type="entry name" value="Calcium ATPase, transduction domain A"/>
    <property type="match status" value="1"/>
</dbReference>
<feature type="transmembrane region" description="Helical" evidence="12">
    <location>
        <begin position="934"/>
        <end position="950"/>
    </location>
</feature>
<organism evidence="14 15">
    <name type="scientific">Methylocella tundrae</name>
    <dbReference type="NCBI Taxonomy" id="227605"/>
    <lineage>
        <taxon>Bacteria</taxon>
        <taxon>Pseudomonadati</taxon>
        <taxon>Pseudomonadota</taxon>
        <taxon>Alphaproteobacteria</taxon>
        <taxon>Hyphomicrobiales</taxon>
        <taxon>Beijerinckiaceae</taxon>
        <taxon>Methylocella</taxon>
    </lineage>
</organism>
<dbReference type="GO" id="GO:0019829">
    <property type="term" value="F:ATPase-coupled monoatomic cation transmembrane transporter activity"/>
    <property type="evidence" value="ECO:0007669"/>
    <property type="project" value="UniProtKB-ARBA"/>
</dbReference>
<dbReference type="Pfam" id="PF00122">
    <property type="entry name" value="E1-E2_ATPase"/>
    <property type="match status" value="1"/>
</dbReference>
<evidence type="ECO:0000256" key="5">
    <source>
        <dbReference type="ARBA" id="ARBA00022723"/>
    </source>
</evidence>
<feature type="transmembrane region" description="Helical" evidence="12">
    <location>
        <begin position="320"/>
        <end position="346"/>
    </location>
</feature>
<dbReference type="InterPro" id="IPR023298">
    <property type="entry name" value="ATPase_P-typ_TM_dom_sf"/>
</dbReference>
<dbReference type="SUPFAM" id="SSF56784">
    <property type="entry name" value="HAD-like"/>
    <property type="match status" value="1"/>
</dbReference>
<dbReference type="SFLD" id="SFLDF00027">
    <property type="entry name" value="p-type_atpase"/>
    <property type="match status" value="1"/>
</dbReference>
<evidence type="ECO:0000313" key="15">
    <source>
        <dbReference type="Proteomes" id="UP000294360"/>
    </source>
</evidence>
<gene>
    <name evidence="14" type="primary">pacL</name>
    <name evidence="14" type="ORF">MTUNDRAET4_0305</name>
</gene>
<dbReference type="GO" id="GO:0015662">
    <property type="term" value="F:P-type ion transporter activity"/>
    <property type="evidence" value="ECO:0007669"/>
    <property type="project" value="UniProtKB-ARBA"/>
</dbReference>
<comment type="subcellular location">
    <subcellularLocation>
        <location evidence="1">Cell membrane</location>
        <topology evidence="1">Multi-pass membrane protein</topology>
    </subcellularLocation>
</comment>
<comment type="similarity">
    <text evidence="2">Belongs to the cation transport ATPase (P-type) (TC 3.A.3) family. Type IIA subfamily.</text>
</comment>
<dbReference type="InterPro" id="IPR059000">
    <property type="entry name" value="ATPase_P-type_domA"/>
</dbReference>
<dbReference type="Proteomes" id="UP000294360">
    <property type="component" value="Chromosome"/>
</dbReference>
<dbReference type="InterPro" id="IPR006068">
    <property type="entry name" value="ATPase_P-typ_cation-transptr_C"/>
</dbReference>
<keyword evidence="6" id="KW-0547">Nucleotide-binding</keyword>
<dbReference type="InterPro" id="IPR023299">
    <property type="entry name" value="ATPase_P-typ_cyto_dom_N"/>
</dbReference>
<evidence type="ECO:0000256" key="11">
    <source>
        <dbReference type="SAM" id="MobiDB-lite"/>
    </source>
</evidence>
<dbReference type="AlphaFoldDB" id="A0A4U8YW65"/>
<dbReference type="InterPro" id="IPR023214">
    <property type="entry name" value="HAD_sf"/>
</dbReference>
<dbReference type="Gene3D" id="1.20.1110.10">
    <property type="entry name" value="Calcium-transporting ATPase, transmembrane domain"/>
    <property type="match status" value="1"/>
</dbReference>
<dbReference type="FunFam" id="2.70.150.10:FF:000016">
    <property type="entry name" value="Calcium-transporting P-type ATPase putative"/>
    <property type="match status" value="1"/>
</dbReference>
<feature type="transmembrane region" description="Helical" evidence="12">
    <location>
        <begin position="289"/>
        <end position="308"/>
    </location>
</feature>
<feature type="region of interest" description="Disordered" evidence="11">
    <location>
        <begin position="1"/>
        <end position="43"/>
    </location>
</feature>
<dbReference type="SFLD" id="SFLDS00003">
    <property type="entry name" value="Haloacid_Dehalogenase"/>
    <property type="match status" value="1"/>
</dbReference>
<dbReference type="PRINTS" id="PR00119">
    <property type="entry name" value="CATATPASE"/>
</dbReference>
<name>A0A4U8YW65_METTU</name>
<feature type="domain" description="Cation-transporting P-type ATPase N-terminal" evidence="13">
    <location>
        <begin position="41"/>
        <end position="115"/>
    </location>
</feature>
<dbReference type="GO" id="GO:0016887">
    <property type="term" value="F:ATP hydrolysis activity"/>
    <property type="evidence" value="ECO:0007669"/>
    <property type="project" value="InterPro"/>
</dbReference>
<dbReference type="Gene3D" id="3.40.50.1000">
    <property type="entry name" value="HAD superfamily/HAD-like"/>
    <property type="match status" value="1"/>
</dbReference>
<keyword evidence="7" id="KW-0067">ATP-binding</keyword>
<evidence type="ECO:0000313" key="14">
    <source>
        <dbReference type="EMBL" id="VFU07198.1"/>
    </source>
</evidence>
<feature type="transmembrane region" description="Helical" evidence="12">
    <location>
        <begin position="830"/>
        <end position="849"/>
    </location>
</feature>
<evidence type="ECO:0000256" key="12">
    <source>
        <dbReference type="SAM" id="Phobius"/>
    </source>
</evidence>
<dbReference type="PROSITE" id="PS00154">
    <property type="entry name" value="ATPASE_E1_E2"/>
    <property type="match status" value="1"/>
</dbReference>
<dbReference type="PANTHER" id="PTHR43294:SF21">
    <property type="entry name" value="CATION TRANSPORTING ATPASE"/>
    <property type="match status" value="1"/>
</dbReference>
<keyword evidence="9 12" id="KW-1133">Transmembrane helix</keyword>
<dbReference type="InterPro" id="IPR036412">
    <property type="entry name" value="HAD-like_sf"/>
</dbReference>
<dbReference type="FunFam" id="3.40.50.1000:FF:000083">
    <property type="entry name" value="Sodium/potassium-transporting ATPase subunit alpha"/>
    <property type="match status" value="1"/>
</dbReference>
<accession>A0A4U8YW65</accession>
<evidence type="ECO:0000259" key="13">
    <source>
        <dbReference type="SMART" id="SM00831"/>
    </source>
</evidence>
<feature type="transmembrane region" description="Helical" evidence="12">
    <location>
        <begin position="122"/>
        <end position="142"/>
    </location>
</feature>
<keyword evidence="3" id="KW-1003">Cell membrane</keyword>
<proteinExistence type="inferred from homology"/>
<dbReference type="Gene3D" id="2.70.150.10">
    <property type="entry name" value="Calcium-transporting ATPase, cytoplasmic transduction domain A"/>
    <property type="match status" value="1"/>
</dbReference>
<keyword evidence="14" id="KW-0378">Hydrolase</keyword>
<dbReference type="Pfam" id="PF08282">
    <property type="entry name" value="Hydrolase_3"/>
    <property type="match status" value="1"/>
</dbReference>
<dbReference type="InterPro" id="IPR044492">
    <property type="entry name" value="P_typ_ATPase_HD_dom"/>
</dbReference>
<dbReference type="SFLD" id="SFLDG00002">
    <property type="entry name" value="C1.7:_P-type_atpase_like"/>
    <property type="match status" value="1"/>
</dbReference>
<keyword evidence="4 12" id="KW-0812">Transmembrane</keyword>
<evidence type="ECO:0000256" key="3">
    <source>
        <dbReference type="ARBA" id="ARBA00022475"/>
    </source>
</evidence>
<dbReference type="GO" id="GO:0098662">
    <property type="term" value="P:inorganic cation transmembrane transport"/>
    <property type="evidence" value="ECO:0007669"/>
    <property type="project" value="UniProtKB-ARBA"/>
</dbReference>
<dbReference type="SUPFAM" id="SSF81660">
    <property type="entry name" value="Metal cation-transporting ATPase, ATP-binding domain N"/>
    <property type="match status" value="1"/>
</dbReference>
<feature type="transmembrane region" description="Helical" evidence="12">
    <location>
        <begin position="861"/>
        <end position="881"/>
    </location>
</feature>
<dbReference type="Pfam" id="PF00689">
    <property type="entry name" value="Cation_ATPase_C"/>
    <property type="match status" value="1"/>
</dbReference>
<evidence type="ECO:0000256" key="4">
    <source>
        <dbReference type="ARBA" id="ARBA00022692"/>
    </source>
</evidence>
<evidence type="ECO:0000256" key="1">
    <source>
        <dbReference type="ARBA" id="ARBA00004651"/>
    </source>
</evidence>
<keyword evidence="10 12" id="KW-0472">Membrane</keyword>
<dbReference type="PANTHER" id="PTHR43294">
    <property type="entry name" value="SODIUM/POTASSIUM-TRANSPORTING ATPASE SUBUNIT ALPHA"/>
    <property type="match status" value="1"/>
</dbReference>
<keyword evidence="8" id="KW-1278">Translocase</keyword>
<dbReference type="PRINTS" id="PR00120">
    <property type="entry name" value="HATPASE"/>
</dbReference>
<evidence type="ECO:0000256" key="2">
    <source>
        <dbReference type="ARBA" id="ARBA00005675"/>
    </source>
</evidence>
<dbReference type="GO" id="GO:0046873">
    <property type="term" value="F:metal ion transmembrane transporter activity"/>
    <property type="evidence" value="ECO:0007669"/>
    <property type="project" value="UniProtKB-ARBA"/>
</dbReference>
<evidence type="ECO:0000256" key="9">
    <source>
        <dbReference type="ARBA" id="ARBA00022989"/>
    </source>
</evidence>